<dbReference type="Gene3D" id="3.20.20.190">
    <property type="entry name" value="Phosphatidylinositol (PI) phosphodiesterase"/>
    <property type="match status" value="1"/>
</dbReference>
<dbReference type="InterPro" id="IPR051236">
    <property type="entry name" value="HAT_RTT109-like"/>
</dbReference>
<protein>
    <recommendedName>
        <fullName evidence="2">Altered inheritance of mitochondria protein 6</fullName>
    </recommendedName>
</protein>
<comment type="caution">
    <text evidence="4">The sequence shown here is derived from an EMBL/GenBank/DDBJ whole genome shotgun (WGS) entry which is preliminary data.</text>
</comment>
<keyword evidence="5" id="KW-1185">Reference proteome</keyword>
<evidence type="ECO:0000256" key="1">
    <source>
        <dbReference type="ARBA" id="ARBA00008858"/>
    </source>
</evidence>
<evidence type="ECO:0000313" key="4">
    <source>
        <dbReference type="EMBL" id="KAJ4377800.1"/>
    </source>
</evidence>
<dbReference type="PANTHER" id="PTHR31571:SF1">
    <property type="entry name" value="ALTERED INHERITANCE OF MITOCHONDRIA PROTEIN 6"/>
    <property type="match status" value="1"/>
</dbReference>
<evidence type="ECO:0000256" key="2">
    <source>
        <dbReference type="ARBA" id="ARBA00014286"/>
    </source>
</evidence>
<dbReference type="InterPro" id="IPR039559">
    <property type="entry name" value="AIM6_PI-PLC-like_dom"/>
</dbReference>
<sequence>MEQKDENSKSKSQIVVAVRPVYPRMLSGDGRPRKFRDDEDETSSQASSAISLEEGNINRRKPKCVYISFVTTLIRRLAPPPGHSGLQHIVETWKEPDSNGAFKFDWRDDISRDIVPKNCHSHNDYWRRVPLYEALAAGCVSIEADVWLTEDKELLVSHSWQSTTKERTLRSLYLDPLTNIFENRNVSAASTDDKQTGMFDSDPNTSTILLIDFKTDGHELWPVVLSQLQPFRDKNWLTYYDGEKLIQGPLTIVGTGNTPFDLVQQNSTDRFIFFDAPLLSLSSSSDGDKYNTTNSYYASTNMKAAIGRIWPHTTHKLSSKQVDTIQSQIKAAEDKGLKSRYWDTPPWPIALRDNVWSTLMDAGVGMLNVDDLVSASRWNWGWCVVAGIALCGNS</sequence>
<dbReference type="AlphaFoldDB" id="A0A9W8YGR8"/>
<feature type="region of interest" description="Disordered" evidence="3">
    <location>
        <begin position="1"/>
        <end position="53"/>
    </location>
</feature>
<accession>A0A9W8YGR8</accession>
<dbReference type="GO" id="GO:0008081">
    <property type="term" value="F:phosphoric diester hydrolase activity"/>
    <property type="evidence" value="ECO:0007669"/>
    <property type="project" value="InterPro"/>
</dbReference>
<gene>
    <name evidence="4" type="primary">AIM6_1</name>
    <name evidence="4" type="ORF">N0V83_000630</name>
</gene>
<evidence type="ECO:0000313" key="5">
    <source>
        <dbReference type="Proteomes" id="UP001140560"/>
    </source>
</evidence>
<dbReference type="OrthoDB" id="4153866at2759"/>
<dbReference type="GO" id="GO:0006629">
    <property type="term" value="P:lipid metabolic process"/>
    <property type="evidence" value="ECO:0007669"/>
    <property type="project" value="InterPro"/>
</dbReference>
<evidence type="ECO:0000256" key="3">
    <source>
        <dbReference type="SAM" id="MobiDB-lite"/>
    </source>
</evidence>
<reference evidence="4" key="1">
    <citation type="submission" date="2022-10" db="EMBL/GenBank/DDBJ databases">
        <title>Tapping the CABI collections for fungal endophytes: first genome assemblies for Collariella, Neodidymelliopsis, Ascochyta clinopodiicola, Didymella pomorum, Didymosphaeria variabile, Neocosmospora piperis and Neocucurbitaria cava.</title>
        <authorList>
            <person name="Hill R."/>
        </authorList>
    </citation>
    <scope>NUCLEOTIDE SEQUENCE</scope>
    <source>
        <strain evidence="4">IMI 356814</strain>
    </source>
</reference>
<comment type="similarity">
    <text evidence="1">Belongs to the AIM6 family.</text>
</comment>
<dbReference type="PANTHER" id="PTHR31571">
    <property type="entry name" value="ALTERED INHERITANCE OF MITOCHONDRIA PROTEIN 6"/>
    <property type="match status" value="1"/>
</dbReference>
<dbReference type="CDD" id="cd08577">
    <property type="entry name" value="PI-PLCc_GDPD_SF_unchar3"/>
    <property type="match status" value="1"/>
</dbReference>
<dbReference type="PROSITE" id="PS50007">
    <property type="entry name" value="PIPLC_X_DOMAIN"/>
    <property type="match status" value="1"/>
</dbReference>
<dbReference type="Proteomes" id="UP001140560">
    <property type="component" value="Unassembled WGS sequence"/>
</dbReference>
<dbReference type="SUPFAM" id="SSF51695">
    <property type="entry name" value="PLC-like phosphodiesterases"/>
    <property type="match status" value="1"/>
</dbReference>
<organism evidence="4 5">
    <name type="scientific">Neocucurbitaria cava</name>
    <dbReference type="NCBI Taxonomy" id="798079"/>
    <lineage>
        <taxon>Eukaryota</taxon>
        <taxon>Fungi</taxon>
        <taxon>Dikarya</taxon>
        <taxon>Ascomycota</taxon>
        <taxon>Pezizomycotina</taxon>
        <taxon>Dothideomycetes</taxon>
        <taxon>Pleosporomycetidae</taxon>
        <taxon>Pleosporales</taxon>
        <taxon>Pleosporineae</taxon>
        <taxon>Cucurbitariaceae</taxon>
        <taxon>Neocucurbitaria</taxon>
    </lineage>
</organism>
<dbReference type="EMBL" id="JAPEUY010000001">
    <property type="protein sequence ID" value="KAJ4377800.1"/>
    <property type="molecule type" value="Genomic_DNA"/>
</dbReference>
<proteinExistence type="inferred from homology"/>
<name>A0A9W8YGR8_9PLEO</name>
<dbReference type="InterPro" id="IPR017946">
    <property type="entry name" value="PLC-like_Pdiesterase_TIM-brl"/>
</dbReference>